<proteinExistence type="predicted"/>
<sequence length="83" mass="8679">MADSNLNGACTMSYDAQEAPAAAARQIAHYFGLIANTLDWNHTAWLALQAKLQASGKAPEALTLADVAAAIATINADQAEVHQ</sequence>
<dbReference type="EMBL" id="JACHNS010000001">
    <property type="protein sequence ID" value="MBB4591850.1"/>
    <property type="molecule type" value="Genomic_DNA"/>
</dbReference>
<organism evidence="1 2">
    <name type="scientific">Xanthomonas cannabis</name>
    <dbReference type="NCBI Taxonomy" id="1885674"/>
    <lineage>
        <taxon>Bacteria</taxon>
        <taxon>Pseudomonadati</taxon>
        <taxon>Pseudomonadota</taxon>
        <taxon>Gammaproteobacteria</taxon>
        <taxon>Lysobacterales</taxon>
        <taxon>Lysobacteraceae</taxon>
        <taxon>Xanthomonas</taxon>
    </lineage>
</organism>
<comment type="caution">
    <text evidence="1">The sequence shown here is derived from an EMBL/GenBank/DDBJ whole genome shotgun (WGS) entry which is preliminary data.</text>
</comment>
<dbReference type="Proteomes" id="UP000554726">
    <property type="component" value="Unassembled WGS sequence"/>
</dbReference>
<accession>A0ABR6JGC2</accession>
<evidence type="ECO:0000313" key="1">
    <source>
        <dbReference type="EMBL" id="MBB4591850.1"/>
    </source>
</evidence>
<gene>
    <name evidence="1" type="ORF">FHR60_000473</name>
</gene>
<reference evidence="1 2" key="1">
    <citation type="submission" date="2020-08" db="EMBL/GenBank/DDBJ databases">
        <title>Studying the diversity of plant-associated saprophytic bacteria and their role in host health and plant-pathogen interactions.</title>
        <authorList>
            <person name="Potnis N."/>
        </authorList>
    </citation>
    <scope>NUCLEOTIDE SEQUENCE [LARGE SCALE GENOMIC DNA]</scope>
    <source>
        <strain evidence="1 2">F16</strain>
    </source>
</reference>
<protein>
    <submittedName>
        <fullName evidence="1">Uncharacterized protein</fullName>
    </submittedName>
</protein>
<evidence type="ECO:0000313" key="2">
    <source>
        <dbReference type="Proteomes" id="UP000554726"/>
    </source>
</evidence>
<keyword evidence="2" id="KW-1185">Reference proteome</keyword>
<name>A0ABR6JGC2_9XANT</name>